<evidence type="ECO:0000313" key="3">
    <source>
        <dbReference type="Proteomes" id="UP001374893"/>
    </source>
</evidence>
<keyword evidence="1" id="KW-0812">Transmembrane</keyword>
<feature type="transmembrane region" description="Helical" evidence="1">
    <location>
        <begin position="6"/>
        <end position="24"/>
    </location>
</feature>
<dbReference type="InterPro" id="IPR045584">
    <property type="entry name" value="Pilin-like"/>
</dbReference>
<name>A0ABM7RDZ1_9BACT</name>
<keyword evidence="1" id="KW-0472">Membrane</keyword>
<protein>
    <recommendedName>
        <fullName evidence="4">Type II secretion system protein</fullName>
    </recommendedName>
</protein>
<proteinExistence type="predicted"/>
<evidence type="ECO:0000256" key="1">
    <source>
        <dbReference type="SAM" id="Phobius"/>
    </source>
</evidence>
<gene>
    <name evidence="2" type="ORF">HAHE_20370</name>
</gene>
<keyword evidence="1" id="KW-1133">Transmembrane helix</keyword>
<keyword evidence="3" id="KW-1185">Reference proteome</keyword>
<accession>A0ABM7RDZ1</accession>
<dbReference type="SUPFAM" id="SSF54523">
    <property type="entry name" value="Pili subunits"/>
    <property type="match status" value="1"/>
</dbReference>
<evidence type="ECO:0008006" key="4">
    <source>
        <dbReference type="Google" id="ProtNLM"/>
    </source>
</evidence>
<organism evidence="2 3">
    <name type="scientific">Haloferula helveola</name>
    <dbReference type="NCBI Taxonomy" id="490095"/>
    <lineage>
        <taxon>Bacteria</taxon>
        <taxon>Pseudomonadati</taxon>
        <taxon>Verrucomicrobiota</taxon>
        <taxon>Verrucomicrobiia</taxon>
        <taxon>Verrucomicrobiales</taxon>
        <taxon>Verrucomicrobiaceae</taxon>
        <taxon>Haloferula</taxon>
    </lineage>
</organism>
<dbReference type="Proteomes" id="UP001374893">
    <property type="component" value="Chromosome"/>
</dbReference>
<evidence type="ECO:0000313" key="2">
    <source>
        <dbReference type="EMBL" id="BCX48129.1"/>
    </source>
</evidence>
<reference evidence="2 3" key="1">
    <citation type="submission" date="2021-06" db="EMBL/GenBank/DDBJ databases">
        <title>Complete genome of Haloferula helveola possessing various polysaccharide degrading enzymes.</title>
        <authorList>
            <person name="Takami H."/>
            <person name="Huang C."/>
            <person name="Hamasaki K."/>
        </authorList>
    </citation>
    <scope>NUCLEOTIDE SEQUENCE [LARGE SCALE GENOMIC DNA]</scope>
    <source>
        <strain evidence="2 3">CN-1</strain>
    </source>
</reference>
<sequence>MTLLELTVVIAALLALVTVTMFGARGWRRASDRAACVINMRNVQASVRAYQNMYGYSDGTIPYADHGTQSIVDHLYSKGYIQEPLYEMVKGVRTCPGGGEYLIKHEEVFPPSNELYLTCSFEATQRHEMPADWNW</sequence>
<dbReference type="EMBL" id="AP024702">
    <property type="protein sequence ID" value="BCX48129.1"/>
    <property type="molecule type" value="Genomic_DNA"/>
</dbReference>